<protein>
    <submittedName>
        <fullName evidence="2">Mothers against decapentaplegic homolog</fullName>
    </submittedName>
</protein>
<name>A0AC35FWT8_9BILA</name>
<sequence length="450" mass="51750">MCIETLENSAAKLARINKMFENYPTPIKNLVKLIRTDSNGYQRFDESTTAKALKLLSKKLKKNQFAELEKAITSEDSSTGCVVYNVPSDEQTQYGGQMKSFPQFTYCKMWRYPDLLTHHQLRPLPHCQHGFHKNKKMVTICINPYHYEKIPDLPAPRIWVPRNRFNELEIDLSERVQLDNDLMCPEGVPNKTIDLEQCRRFDEMDELRKKEKRNGRTRNEFEDNDNNILSPTPSEIYAKSLEGIDLVSVPYCEPNLWCTIVYYELNQRVGEPFHASKHSCVIDGFTSPTDEDRFCLGQLNNIHRTNEVTDARKNIGRGARLYYIGGEVYCESLSDSAVFIQSPNSANRLGWHPATVCKIRGNCNLKIFDMVEFSQLLSTAVKEGYEATYALTRMCTIRMSFVKGWGTDYRRQTVTGTPCWIEAHLNGPLKWIDEALSQMGSPPVRCTSFT</sequence>
<organism evidence="1 2">
    <name type="scientific">Panagrolaimus sp. PS1159</name>
    <dbReference type="NCBI Taxonomy" id="55785"/>
    <lineage>
        <taxon>Eukaryota</taxon>
        <taxon>Metazoa</taxon>
        <taxon>Ecdysozoa</taxon>
        <taxon>Nematoda</taxon>
        <taxon>Chromadorea</taxon>
        <taxon>Rhabditida</taxon>
        <taxon>Tylenchina</taxon>
        <taxon>Panagrolaimomorpha</taxon>
        <taxon>Panagrolaimoidea</taxon>
        <taxon>Panagrolaimidae</taxon>
        <taxon>Panagrolaimus</taxon>
    </lineage>
</organism>
<reference evidence="2" key="1">
    <citation type="submission" date="2022-11" db="UniProtKB">
        <authorList>
            <consortium name="WormBaseParasite"/>
        </authorList>
    </citation>
    <scope>IDENTIFICATION</scope>
</reference>
<dbReference type="WBParaSite" id="PS1159_v2.g2178.t1">
    <property type="protein sequence ID" value="PS1159_v2.g2178.t1"/>
    <property type="gene ID" value="PS1159_v2.g2178"/>
</dbReference>
<evidence type="ECO:0000313" key="1">
    <source>
        <dbReference type="Proteomes" id="UP000887580"/>
    </source>
</evidence>
<accession>A0AC35FWT8</accession>
<dbReference type="Proteomes" id="UP000887580">
    <property type="component" value="Unplaced"/>
</dbReference>
<proteinExistence type="predicted"/>
<evidence type="ECO:0000313" key="2">
    <source>
        <dbReference type="WBParaSite" id="PS1159_v2.g2178.t1"/>
    </source>
</evidence>